<dbReference type="GO" id="GO:0022857">
    <property type="term" value="F:transmembrane transporter activity"/>
    <property type="evidence" value="ECO:0007669"/>
    <property type="project" value="InterPro"/>
</dbReference>
<evidence type="ECO:0000259" key="9">
    <source>
        <dbReference type="PROSITE" id="PS50850"/>
    </source>
</evidence>
<evidence type="ECO:0000256" key="1">
    <source>
        <dbReference type="ARBA" id="ARBA00004651"/>
    </source>
</evidence>
<evidence type="ECO:0000313" key="11">
    <source>
        <dbReference type="Proteomes" id="UP000563898"/>
    </source>
</evidence>
<evidence type="ECO:0000256" key="3">
    <source>
        <dbReference type="ARBA" id="ARBA00022475"/>
    </source>
</evidence>
<reference evidence="10 11" key="1">
    <citation type="submission" date="2020-04" db="EMBL/GenBank/DDBJ databases">
        <title>MicrobeNet Type strains.</title>
        <authorList>
            <person name="Nicholson A.C."/>
        </authorList>
    </citation>
    <scope>NUCLEOTIDE SEQUENCE [LARGE SCALE GENOMIC DNA]</scope>
    <source>
        <strain evidence="10 11">ATCC BAA-14</strain>
    </source>
</reference>
<feature type="transmembrane region" description="Helical" evidence="8">
    <location>
        <begin position="366"/>
        <end position="393"/>
    </location>
</feature>
<feature type="transmembrane region" description="Helical" evidence="8">
    <location>
        <begin position="276"/>
        <end position="296"/>
    </location>
</feature>
<feature type="compositionally biased region" description="Low complexity" evidence="7">
    <location>
        <begin position="442"/>
        <end position="454"/>
    </location>
</feature>
<evidence type="ECO:0000256" key="6">
    <source>
        <dbReference type="ARBA" id="ARBA00023136"/>
    </source>
</evidence>
<evidence type="ECO:0000256" key="7">
    <source>
        <dbReference type="SAM" id="MobiDB-lite"/>
    </source>
</evidence>
<keyword evidence="5 8" id="KW-1133">Transmembrane helix</keyword>
<dbReference type="PANTHER" id="PTHR43045:SF1">
    <property type="entry name" value="SHIKIMATE TRANSPORTER"/>
    <property type="match status" value="1"/>
</dbReference>
<dbReference type="GeneID" id="90160536"/>
<feature type="domain" description="Major facilitator superfamily (MFS) profile" evidence="9">
    <location>
        <begin position="16"/>
        <end position="426"/>
    </location>
</feature>
<dbReference type="Proteomes" id="UP000563898">
    <property type="component" value="Unassembled WGS sequence"/>
</dbReference>
<feature type="transmembrane region" description="Helical" evidence="8">
    <location>
        <begin position="188"/>
        <end position="207"/>
    </location>
</feature>
<evidence type="ECO:0000256" key="5">
    <source>
        <dbReference type="ARBA" id="ARBA00022989"/>
    </source>
</evidence>
<name>A0A846WKA1_9ACTN</name>
<feature type="transmembrane region" description="Helical" evidence="8">
    <location>
        <begin position="332"/>
        <end position="354"/>
    </location>
</feature>
<dbReference type="InterPro" id="IPR011701">
    <property type="entry name" value="MFS"/>
</dbReference>
<organism evidence="10 11">
    <name type="scientific">Gordonia polyisoprenivorans</name>
    <dbReference type="NCBI Taxonomy" id="84595"/>
    <lineage>
        <taxon>Bacteria</taxon>
        <taxon>Bacillati</taxon>
        <taxon>Actinomycetota</taxon>
        <taxon>Actinomycetes</taxon>
        <taxon>Mycobacteriales</taxon>
        <taxon>Gordoniaceae</taxon>
        <taxon>Gordonia</taxon>
    </lineage>
</organism>
<dbReference type="GO" id="GO:0005886">
    <property type="term" value="C:plasma membrane"/>
    <property type="evidence" value="ECO:0007669"/>
    <property type="project" value="UniProtKB-SubCell"/>
</dbReference>
<evidence type="ECO:0000256" key="8">
    <source>
        <dbReference type="SAM" id="Phobius"/>
    </source>
</evidence>
<dbReference type="SUPFAM" id="SSF103473">
    <property type="entry name" value="MFS general substrate transporter"/>
    <property type="match status" value="1"/>
</dbReference>
<evidence type="ECO:0000256" key="4">
    <source>
        <dbReference type="ARBA" id="ARBA00022692"/>
    </source>
</evidence>
<feature type="transmembrane region" description="Helical" evidence="8">
    <location>
        <begin position="242"/>
        <end position="264"/>
    </location>
</feature>
<gene>
    <name evidence="10" type="ORF">HGA05_10315</name>
</gene>
<dbReference type="InterPro" id="IPR020846">
    <property type="entry name" value="MFS_dom"/>
</dbReference>
<feature type="transmembrane region" description="Helical" evidence="8">
    <location>
        <begin position="154"/>
        <end position="176"/>
    </location>
</feature>
<keyword evidence="6 8" id="KW-0472">Membrane</keyword>
<keyword evidence="2" id="KW-0813">Transport</keyword>
<dbReference type="PROSITE" id="PS50850">
    <property type="entry name" value="MFS"/>
    <property type="match status" value="1"/>
</dbReference>
<dbReference type="AlphaFoldDB" id="A0A846WKA1"/>
<sequence>MTAPTSDLPAAQPRKAALASFMGSLVEYYDFFIFGTASALVFNKIFFPDISPTAGTLASFATFGVAYIARPVGAVVLGHFGDRIGRQRVLVFTLILMGLATFAIGCLPDYHSIGMAAPIALVALRLLQGLSAAGEQSGASSLTVEHADQGKRAFYASWTLNGTQAGLLVGTLAFIPVAALPEDTLLSWGWRVPFWFSAVVMFVAYLIRRTMPETPVFEKIKDSTEGVSDIPLLVLLRFHWRALVRVIACSTISVMSTLFSTFALKYATTDFAVSKSSMLLVSVIANLVMLLSQPLWGLAADRIGRKPIFIGGALGCAVLAFPYLLIITTGSFWAILVATLIIQTVVYAAANAVWPSFYSEMFPAKVRYSGVAIGTQIGFMASGFLPLIAAAILGEGRMGWVPVAVVVAAFAVVAALAAATAVETHKTDTMRLGEEPVKGADTMTASAPASPSMA</sequence>
<comment type="caution">
    <text evidence="10">The sequence shown here is derived from an EMBL/GenBank/DDBJ whole genome shotgun (WGS) entry which is preliminary data.</text>
</comment>
<keyword evidence="3" id="KW-1003">Cell membrane</keyword>
<accession>A0A846WKA1</accession>
<dbReference type="RefSeq" id="WP_006370382.1">
    <property type="nucleotide sequence ID" value="NZ_CP116236.1"/>
</dbReference>
<dbReference type="OMA" id="EMFGSRN"/>
<feature type="transmembrane region" description="Helical" evidence="8">
    <location>
        <begin position="89"/>
        <end position="107"/>
    </location>
</feature>
<dbReference type="Pfam" id="PF00083">
    <property type="entry name" value="Sugar_tr"/>
    <property type="match status" value="1"/>
</dbReference>
<evidence type="ECO:0000256" key="2">
    <source>
        <dbReference type="ARBA" id="ARBA00022448"/>
    </source>
</evidence>
<feature type="transmembrane region" description="Helical" evidence="8">
    <location>
        <begin position="399"/>
        <end position="422"/>
    </location>
</feature>
<feature type="region of interest" description="Disordered" evidence="7">
    <location>
        <begin position="435"/>
        <end position="454"/>
    </location>
</feature>
<feature type="transmembrane region" description="Helical" evidence="8">
    <location>
        <begin position="308"/>
        <end position="326"/>
    </location>
</feature>
<keyword evidence="4 8" id="KW-0812">Transmembrane</keyword>
<dbReference type="CDD" id="cd17369">
    <property type="entry name" value="MFS_ShiA_like"/>
    <property type="match status" value="1"/>
</dbReference>
<dbReference type="Pfam" id="PF07690">
    <property type="entry name" value="MFS_1"/>
    <property type="match status" value="1"/>
</dbReference>
<dbReference type="EMBL" id="JAAXPC010000005">
    <property type="protein sequence ID" value="NKY01968.1"/>
    <property type="molecule type" value="Genomic_DNA"/>
</dbReference>
<feature type="transmembrane region" description="Helical" evidence="8">
    <location>
        <begin position="53"/>
        <end position="77"/>
    </location>
</feature>
<proteinExistence type="predicted"/>
<dbReference type="Gene3D" id="1.20.1250.20">
    <property type="entry name" value="MFS general substrate transporter like domains"/>
    <property type="match status" value="2"/>
</dbReference>
<protein>
    <submittedName>
        <fullName evidence="10">MHS family MFS transporter</fullName>
    </submittedName>
</protein>
<feature type="transmembrane region" description="Helical" evidence="8">
    <location>
        <begin position="28"/>
        <end position="47"/>
    </location>
</feature>
<evidence type="ECO:0000313" key="10">
    <source>
        <dbReference type="EMBL" id="NKY01968.1"/>
    </source>
</evidence>
<dbReference type="PANTHER" id="PTHR43045">
    <property type="entry name" value="SHIKIMATE TRANSPORTER"/>
    <property type="match status" value="1"/>
</dbReference>
<dbReference type="InterPro" id="IPR036259">
    <property type="entry name" value="MFS_trans_sf"/>
</dbReference>
<comment type="subcellular location">
    <subcellularLocation>
        <location evidence="1">Cell membrane</location>
        <topology evidence="1">Multi-pass membrane protein</topology>
    </subcellularLocation>
</comment>
<dbReference type="InterPro" id="IPR005828">
    <property type="entry name" value="MFS_sugar_transport-like"/>
</dbReference>